<dbReference type="EMBL" id="CP051177">
    <property type="protein sequence ID" value="QKX52663.1"/>
    <property type="molecule type" value="Genomic_DNA"/>
</dbReference>
<dbReference type="GO" id="GO:0006508">
    <property type="term" value="P:proteolysis"/>
    <property type="evidence" value="ECO:0007669"/>
    <property type="project" value="InterPro"/>
</dbReference>
<dbReference type="GO" id="GO:0008233">
    <property type="term" value="F:peptidase activity"/>
    <property type="evidence" value="ECO:0007669"/>
    <property type="project" value="InterPro"/>
</dbReference>
<dbReference type="SUPFAM" id="SSF55166">
    <property type="entry name" value="Hedgehog/DD-peptidase"/>
    <property type="match status" value="1"/>
</dbReference>
<dbReference type="Gene3D" id="3.30.1380.10">
    <property type="match status" value="1"/>
</dbReference>
<feature type="compositionally biased region" description="Basic and acidic residues" evidence="1">
    <location>
        <begin position="60"/>
        <end position="155"/>
    </location>
</feature>
<feature type="region of interest" description="Disordered" evidence="1">
    <location>
        <begin position="42"/>
        <end position="160"/>
    </location>
</feature>
<evidence type="ECO:0000313" key="4">
    <source>
        <dbReference type="EMBL" id="QKX52663.1"/>
    </source>
</evidence>
<name>A0A7H8QHC1_9BACL</name>
<dbReference type="InterPro" id="IPR052179">
    <property type="entry name" value="DD-CPase-like"/>
</dbReference>
<accession>A0A7H8QHC1</accession>
<evidence type="ECO:0000256" key="1">
    <source>
        <dbReference type="SAM" id="MobiDB-lite"/>
    </source>
</evidence>
<organism evidence="4 5">
    <name type="scientific">Planococcus glaciei</name>
    <dbReference type="NCBI Taxonomy" id="459472"/>
    <lineage>
        <taxon>Bacteria</taxon>
        <taxon>Bacillati</taxon>
        <taxon>Bacillota</taxon>
        <taxon>Bacilli</taxon>
        <taxon>Bacillales</taxon>
        <taxon>Caryophanaceae</taxon>
        <taxon>Planococcus</taxon>
    </lineage>
</organism>
<dbReference type="AlphaFoldDB" id="A0A7H8QHC1"/>
<feature type="transmembrane region" description="Helical" evidence="2">
    <location>
        <begin position="15"/>
        <end position="36"/>
    </location>
</feature>
<keyword evidence="2" id="KW-1133">Transmembrane helix</keyword>
<keyword evidence="2" id="KW-0812">Transmembrane</keyword>
<keyword evidence="2" id="KW-0472">Membrane</keyword>
<protein>
    <submittedName>
        <fullName evidence="4">M15 family metallopeptidase</fullName>
    </submittedName>
</protein>
<reference evidence="4 5" key="1">
    <citation type="submission" date="2020-04" db="EMBL/GenBank/DDBJ databases">
        <authorList>
            <person name="Pajer P."/>
            <person name="Broz P."/>
        </authorList>
    </citation>
    <scope>NUCLEOTIDE SEQUENCE [LARGE SCALE GENOMIC DNA]</scope>
    <source>
        <strain evidence="5">NRL-ATB46093</strain>
    </source>
</reference>
<sequence length="343" mass="37452">MKSRSPINQKNKKTYIKWASVAAAALIVLVAVFWLYNQEKNTDPVNSATAPSQSQQAATSEEKPEEKAAEEQAAKEKAAEEQAAKEKAADEQAAKEKAAEEQAAKEKAAEEQAEKEQAAKEAADKKAAEEQAAKEAAEKKAAEEKAAEQKPDSGNKLDATQYPEDLALPSKPTIISGVLLANKQHPLPATYAPGEVKEARSAFESMRANALKAGIDLTAFSTYRDFGRQKELYAGYVAKDGQQAADRYSARPGYSEHQTGLAFDIGESGQEQHWASSSFGDTKGGEWLKDNAHNYGFILRYPKGAEKITGYMHESWHYRYVGKKVAADIQSKGITLEEYLGVN</sequence>
<dbReference type="InterPro" id="IPR003709">
    <property type="entry name" value="VanY-like_core_dom"/>
</dbReference>
<dbReference type="Proteomes" id="UP000509222">
    <property type="component" value="Chromosome"/>
</dbReference>
<evidence type="ECO:0000256" key="2">
    <source>
        <dbReference type="SAM" id="Phobius"/>
    </source>
</evidence>
<dbReference type="PANTHER" id="PTHR34385">
    <property type="entry name" value="D-ALANYL-D-ALANINE CARBOXYPEPTIDASE"/>
    <property type="match status" value="1"/>
</dbReference>
<keyword evidence="5" id="KW-1185">Reference proteome</keyword>
<gene>
    <name evidence="4" type="ORF">HF394_09700</name>
</gene>
<reference evidence="5" key="2">
    <citation type="submission" date="2020-06" db="EMBL/GenBank/DDBJ databases">
        <title>Isolation of Planomicrobium glaciei.</title>
        <authorList>
            <person name="Malisova L."/>
            <person name="Safrankova R."/>
            <person name="Jakubu V."/>
            <person name="Spanelova P."/>
        </authorList>
    </citation>
    <scope>NUCLEOTIDE SEQUENCE [LARGE SCALE GENOMIC DNA]</scope>
    <source>
        <strain evidence="5">NRL-ATB46093</strain>
    </source>
</reference>
<dbReference type="InterPro" id="IPR058193">
    <property type="entry name" value="VanY/YodJ_core_dom"/>
</dbReference>
<dbReference type="PANTHER" id="PTHR34385:SF1">
    <property type="entry name" value="PEPTIDOGLYCAN L-ALANYL-D-GLUTAMATE ENDOPEPTIDASE CWLK"/>
    <property type="match status" value="1"/>
</dbReference>
<feature type="domain" description="D-alanyl-D-alanine carboxypeptidase-like core" evidence="3">
    <location>
        <begin position="197"/>
        <end position="323"/>
    </location>
</feature>
<dbReference type="CDD" id="cd14852">
    <property type="entry name" value="LD-carboxypeptidase"/>
    <property type="match status" value="1"/>
</dbReference>
<feature type="compositionally biased region" description="Low complexity" evidence="1">
    <location>
        <begin position="47"/>
        <end position="59"/>
    </location>
</feature>
<evidence type="ECO:0000259" key="3">
    <source>
        <dbReference type="Pfam" id="PF02557"/>
    </source>
</evidence>
<dbReference type="InterPro" id="IPR009045">
    <property type="entry name" value="Zn_M74/Hedgehog-like"/>
</dbReference>
<proteinExistence type="predicted"/>
<dbReference type="Pfam" id="PF02557">
    <property type="entry name" value="VanY"/>
    <property type="match status" value="1"/>
</dbReference>
<evidence type="ECO:0000313" key="5">
    <source>
        <dbReference type="Proteomes" id="UP000509222"/>
    </source>
</evidence>